<comment type="caution">
    <text evidence="2">The sequence shown here is derived from an EMBL/GenBank/DDBJ whole genome shotgun (WGS) entry which is preliminary data.</text>
</comment>
<reference evidence="2 3" key="1">
    <citation type="journal article" date="2016" name="Genome Biol. Evol.">
        <title>Gene Family Evolution Reflects Adaptation to Soil Environmental Stressors in the Genome of the Collembolan Orchesella cincta.</title>
        <authorList>
            <person name="Faddeeva-Vakhrusheva A."/>
            <person name="Derks M.F."/>
            <person name="Anvar S.Y."/>
            <person name="Agamennone V."/>
            <person name="Suring W."/>
            <person name="Smit S."/>
            <person name="van Straalen N.M."/>
            <person name="Roelofs D."/>
        </authorList>
    </citation>
    <scope>NUCLEOTIDE SEQUENCE [LARGE SCALE GENOMIC DNA]</scope>
    <source>
        <tissue evidence="2">Mixed pool</tissue>
    </source>
</reference>
<dbReference type="AlphaFoldDB" id="A0A1D2MZX8"/>
<keyword evidence="3" id="KW-1185">Reference proteome</keyword>
<protein>
    <submittedName>
        <fullName evidence="2">Uncharacterized protein</fullName>
    </submittedName>
</protein>
<accession>A0A1D2MZX8</accession>
<organism evidence="2 3">
    <name type="scientific">Orchesella cincta</name>
    <name type="common">Springtail</name>
    <name type="synonym">Podura cincta</name>
    <dbReference type="NCBI Taxonomy" id="48709"/>
    <lineage>
        <taxon>Eukaryota</taxon>
        <taxon>Metazoa</taxon>
        <taxon>Ecdysozoa</taxon>
        <taxon>Arthropoda</taxon>
        <taxon>Hexapoda</taxon>
        <taxon>Collembola</taxon>
        <taxon>Entomobryomorpha</taxon>
        <taxon>Entomobryoidea</taxon>
        <taxon>Orchesellidae</taxon>
        <taxon>Orchesellinae</taxon>
        <taxon>Orchesella</taxon>
    </lineage>
</organism>
<sequence>MFNFRLMLPILGALGGILETHSYSYTYPGTPVYSTESATSYYPQTYSMYPQASYSSYGSTSVYGTYPGATYSCGTTSVIEILDTLFCQHSYHKRYSSKVYPGIDIVIDELTLVTKCAPLESVYQKLEQSIEVLTNLQEATYASYADSSLVRSTYSYPAGSGYNYTSSNSYSSGNPCDAASTLAASLKVYEDRRQGFVQQNGYTTKEKAQAEALQAQAQGKSKRATPELYKRNRFTRGADKEDYTCTLIPSYSSCTSVNYAYILVNILTQIQKAIEINISALDDLKDFILGVTCNDATTKYPLLVAADTFGTILSASDILLDLFNYICKIYEVNTTSYSYSYPASGYPATSMPVSSGPLYRAKEYGSGMSRPLQGYSYGFNSYPSQYRTGRAVAAKTIPAVFLVGR</sequence>
<proteinExistence type="predicted"/>
<keyword evidence="1" id="KW-0732">Signal</keyword>
<feature type="chain" id="PRO_5008904808" evidence="1">
    <location>
        <begin position="23"/>
        <end position="405"/>
    </location>
</feature>
<evidence type="ECO:0000313" key="2">
    <source>
        <dbReference type="EMBL" id="ODM98374.1"/>
    </source>
</evidence>
<feature type="signal peptide" evidence="1">
    <location>
        <begin position="1"/>
        <end position="22"/>
    </location>
</feature>
<evidence type="ECO:0000256" key="1">
    <source>
        <dbReference type="SAM" id="SignalP"/>
    </source>
</evidence>
<name>A0A1D2MZX8_ORCCI</name>
<gene>
    <name evidence="2" type="ORF">Ocin01_08318</name>
</gene>
<evidence type="ECO:0000313" key="3">
    <source>
        <dbReference type="Proteomes" id="UP000094527"/>
    </source>
</evidence>
<dbReference type="EMBL" id="LJIJ01000361">
    <property type="protein sequence ID" value="ODM98374.1"/>
    <property type="molecule type" value="Genomic_DNA"/>
</dbReference>
<dbReference type="Proteomes" id="UP000094527">
    <property type="component" value="Unassembled WGS sequence"/>
</dbReference>